<protein>
    <recommendedName>
        <fullName evidence="6">WW domain-containing protein</fullName>
    </recommendedName>
</protein>
<dbReference type="InterPro" id="IPR001202">
    <property type="entry name" value="WW_dom"/>
</dbReference>
<dbReference type="PROSITE" id="PS50172">
    <property type="entry name" value="BRCT"/>
    <property type="match status" value="1"/>
</dbReference>
<dbReference type="SUPFAM" id="SSF51045">
    <property type="entry name" value="WW domain"/>
    <property type="match status" value="2"/>
</dbReference>
<organism evidence="3">
    <name type="scientific">Guillardia theta (strain CCMP2712)</name>
    <name type="common">Cryptophyte</name>
    <dbReference type="NCBI Taxonomy" id="905079"/>
    <lineage>
        <taxon>Eukaryota</taxon>
        <taxon>Cryptophyceae</taxon>
        <taxon>Pyrenomonadales</taxon>
        <taxon>Geminigeraceae</taxon>
        <taxon>Guillardia</taxon>
    </lineage>
</organism>
<feature type="domain" description="WW" evidence="1">
    <location>
        <begin position="474"/>
        <end position="502"/>
    </location>
</feature>
<dbReference type="SUPFAM" id="SSF88723">
    <property type="entry name" value="PIN domain-like"/>
    <property type="match status" value="1"/>
</dbReference>
<evidence type="ECO:0000313" key="3">
    <source>
        <dbReference type="EMBL" id="EKX44421.1"/>
    </source>
</evidence>
<dbReference type="PaxDb" id="55529-EKX44421"/>
<dbReference type="InterPro" id="IPR001357">
    <property type="entry name" value="BRCT_dom"/>
</dbReference>
<evidence type="ECO:0000313" key="5">
    <source>
        <dbReference type="Proteomes" id="UP000011087"/>
    </source>
</evidence>
<feature type="domain" description="BRCT" evidence="2">
    <location>
        <begin position="10"/>
        <end position="104"/>
    </location>
</feature>
<dbReference type="Gene3D" id="2.20.70.10">
    <property type="match status" value="2"/>
</dbReference>
<dbReference type="AlphaFoldDB" id="L1J7C7"/>
<dbReference type="CDD" id="cd17747">
    <property type="entry name" value="BRCT_PARP1"/>
    <property type="match status" value="1"/>
</dbReference>
<feature type="domain" description="WW" evidence="1">
    <location>
        <begin position="526"/>
        <end position="558"/>
    </location>
</feature>
<dbReference type="Pfam" id="PF00533">
    <property type="entry name" value="BRCT"/>
    <property type="match status" value="1"/>
</dbReference>
<reference evidence="4" key="3">
    <citation type="submission" date="2015-06" db="UniProtKB">
        <authorList>
            <consortium name="EnsemblProtists"/>
        </authorList>
    </citation>
    <scope>IDENTIFICATION</scope>
</reference>
<proteinExistence type="predicted"/>
<sequence>MKSTSKNDEQKLPVFHGMVFAFSGKFTRPQQTLKELVELGSGSCAQSVTQKVTHVITTQAALDSEKRAAALATAIGKGLPLVKEDFLSACIEKGKLVDMNEYVLRVQKLPSAEDEEREMKILEAISRKIENRVCLNMKRNVFYSMEDYASCTRMALERLRAMRRIDLLSFGFESLATGRALDRINQSMKDLRLDSAMEVMAARSLRPEDDARSRLMIDTNIYLDASPDFCSWLERLDQKKVKVFIPIAVFEELDKKRSNGNEKISFQARSTFRHIERALKRSNSHSLLSFWELQDRRVDDHYRRTIGGDARSFDLRILSFLRDCHTARKNSFVMVTEDRPLSLECCQHGIRCMSLQELLSCQEWKPPSAPAPAPAAPPPQTLPCAPNGLRRPIVQEQAGRGGLQRNVPAPQIRSLPHRLQHEGESRGGVPGHILPTPPLLATGANAIALGSRRGMGRTWDMEHEEEKKEKEREADLPSGWEVAYDRNGRKYYVDHINRKTFYASSLKCQEVRKDEKSKENLQASNKLLPPGWVQCVSKASSRPYFFNTLNGKSQWHYP</sequence>
<evidence type="ECO:0000259" key="1">
    <source>
        <dbReference type="PROSITE" id="PS50020"/>
    </source>
</evidence>
<dbReference type="RefSeq" id="XP_005831401.1">
    <property type="nucleotide sequence ID" value="XM_005831344.1"/>
</dbReference>
<evidence type="ECO:0000313" key="4">
    <source>
        <dbReference type="EnsemblProtists" id="EKX44421"/>
    </source>
</evidence>
<name>L1J7C7_GUITC</name>
<dbReference type="OrthoDB" id="5987976at2759"/>
<dbReference type="PROSITE" id="PS01159">
    <property type="entry name" value="WW_DOMAIN_1"/>
    <property type="match status" value="1"/>
</dbReference>
<gene>
    <name evidence="3" type="ORF">GUITHDRAFT_109542</name>
</gene>
<dbReference type="HOGENOM" id="CLU_488748_0_0_1"/>
<dbReference type="InterPro" id="IPR036020">
    <property type="entry name" value="WW_dom_sf"/>
</dbReference>
<dbReference type="InterPro" id="IPR036420">
    <property type="entry name" value="BRCT_dom_sf"/>
</dbReference>
<dbReference type="EnsemblProtists" id="EKX44421">
    <property type="protein sequence ID" value="EKX44421"/>
    <property type="gene ID" value="GUITHDRAFT_109542"/>
</dbReference>
<dbReference type="CDD" id="cd00201">
    <property type="entry name" value="WW"/>
    <property type="match status" value="2"/>
</dbReference>
<dbReference type="EMBL" id="JH993004">
    <property type="protein sequence ID" value="EKX44421.1"/>
    <property type="molecule type" value="Genomic_DNA"/>
</dbReference>
<dbReference type="Gene3D" id="3.40.50.10190">
    <property type="entry name" value="BRCT domain"/>
    <property type="match status" value="1"/>
</dbReference>
<dbReference type="KEGG" id="gtt:GUITHDRAFT_109542"/>
<dbReference type="PROSITE" id="PS50020">
    <property type="entry name" value="WW_DOMAIN_2"/>
    <property type="match status" value="2"/>
</dbReference>
<dbReference type="Proteomes" id="UP000011087">
    <property type="component" value="Unassembled WGS sequence"/>
</dbReference>
<keyword evidence="5" id="KW-1185">Reference proteome</keyword>
<dbReference type="InterPro" id="IPR002716">
    <property type="entry name" value="PIN_dom"/>
</dbReference>
<reference evidence="5" key="2">
    <citation type="submission" date="2012-11" db="EMBL/GenBank/DDBJ databases">
        <authorList>
            <person name="Kuo A."/>
            <person name="Curtis B.A."/>
            <person name="Tanifuji G."/>
            <person name="Burki F."/>
            <person name="Gruber A."/>
            <person name="Irimia M."/>
            <person name="Maruyama S."/>
            <person name="Arias M.C."/>
            <person name="Ball S.G."/>
            <person name="Gile G.H."/>
            <person name="Hirakawa Y."/>
            <person name="Hopkins J.F."/>
            <person name="Rensing S.A."/>
            <person name="Schmutz J."/>
            <person name="Symeonidi A."/>
            <person name="Elias M."/>
            <person name="Eveleigh R.J."/>
            <person name="Herman E.K."/>
            <person name="Klute M.J."/>
            <person name="Nakayama T."/>
            <person name="Obornik M."/>
            <person name="Reyes-Prieto A."/>
            <person name="Armbrust E.V."/>
            <person name="Aves S.J."/>
            <person name="Beiko R.G."/>
            <person name="Coutinho P."/>
            <person name="Dacks J.B."/>
            <person name="Durnford D.G."/>
            <person name="Fast N.M."/>
            <person name="Green B.R."/>
            <person name="Grisdale C."/>
            <person name="Hempe F."/>
            <person name="Henrissat B."/>
            <person name="Hoppner M.P."/>
            <person name="Ishida K.-I."/>
            <person name="Kim E."/>
            <person name="Koreny L."/>
            <person name="Kroth P.G."/>
            <person name="Liu Y."/>
            <person name="Malik S.-B."/>
            <person name="Maier U.G."/>
            <person name="McRose D."/>
            <person name="Mock T."/>
            <person name="Neilson J.A."/>
            <person name="Onodera N.T."/>
            <person name="Poole A.M."/>
            <person name="Pritham E.J."/>
            <person name="Richards T.A."/>
            <person name="Rocap G."/>
            <person name="Roy S.W."/>
            <person name="Sarai C."/>
            <person name="Schaack S."/>
            <person name="Shirato S."/>
            <person name="Slamovits C.H."/>
            <person name="Spencer D.F."/>
            <person name="Suzuki S."/>
            <person name="Worden A.Z."/>
            <person name="Zauner S."/>
            <person name="Barry K."/>
            <person name="Bell C."/>
            <person name="Bharti A.K."/>
            <person name="Crow J.A."/>
            <person name="Grimwood J."/>
            <person name="Kramer R."/>
            <person name="Lindquist E."/>
            <person name="Lucas S."/>
            <person name="Salamov A."/>
            <person name="McFadden G.I."/>
            <person name="Lane C.E."/>
            <person name="Keeling P.J."/>
            <person name="Gray M.W."/>
            <person name="Grigoriev I.V."/>
            <person name="Archibald J.M."/>
        </authorList>
    </citation>
    <scope>NUCLEOTIDE SEQUENCE</scope>
    <source>
        <strain evidence="5">CCMP2712</strain>
    </source>
</reference>
<accession>L1J7C7</accession>
<dbReference type="SMART" id="SM00292">
    <property type="entry name" value="BRCT"/>
    <property type="match status" value="1"/>
</dbReference>
<dbReference type="Gene3D" id="3.40.50.1010">
    <property type="entry name" value="5'-nuclease"/>
    <property type="match status" value="1"/>
</dbReference>
<dbReference type="Pfam" id="PF13638">
    <property type="entry name" value="PIN_4"/>
    <property type="match status" value="1"/>
</dbReference>
<dbReference type="InterPro" id="IPR029060">
    <property type="entry name" value="PIN-like_dom_sf"/>
</dbReference>
<dbReference type="SUPFAM" id="SSF52113">
    <property type="entry name" value="BRCT domain"/>
    <property type="match status" value="1"/>
</dbReference>
<dbReference type="STRING" id="905079.L1J7C7"/>
<reference evidence="3 5" key="1">
    <citation type="journal article" date="2012" name="Nature">
        <title>Algal genomes reveal evolutionary mosaicism and the fate of nucleomorphs.</title>
        <authorList>
            <consortium name="DOE Joint Genome Institute"/>
            <person name="Curtis B.A."/>
            <person name="Tanifuji G."/>
            <person name="Burki F."/>
            <person name="Gruber A."/>
            <person name="Irimia M."/>
            <person name="Maruyama S."/>
            <person name="Arias M.C."/>
            <person name="Ball S.G."/>
            <person name="Gile G.H."/>
            <person name="Hirakawa Y."/>
            <person name="Hopkins J.F."/>
            <person name="Kuo A."/>
            <person name="Rensing S.A."/>
            <person name="Schmutz J."/>
            <person name="Symeonidi A."/>
            <person name="Elias M."/>
            <person name="Eveleigh R.J."/>
            <person name="Herman E.K."/>
            <person name="Klute M.J."/>
            <person name="Nakayama T."/>
            <person name="Obornik M."/>
            <person name="Reyes-Prieto A."/>
            <person name="Armbrust E.V."/>
            <person name="Aves S.J."/>
            <person name="Beiko R.G."/>
            <person name="Coutinho P."/>
            <person name="Dacks J.B."/>
            <person name="Durnford D.G."/>
            <person name="Fast N.M."/>
            <person name="Green B.R."/>
            <person name="Grisdale C.J."/>
            <person name="Hempel F."/>
            <person name="Henrissat B."/>
            <person name="Hoppner M.P."/>
            <person name="Ishida K."/>
            <person name="Kim E."/>
            <person name="Koreny L."/>
            <person name="Kroth P.G."/>
            <person name="Liu Y."/>
            <person name="Malik S.B."/>
            <person name="Maier U.G."/>
            <person name="McRose D."/>
            <person name="Mock T."/>
            <person name="Neilson J.A."/>
            <person name="Onodera N.T."/>
            <person name="Poole A.M."/>
            <person name="Pritham E.J."/>
            <person name="Richards T.A."/>
            <person name="Rocap G."/>
            <person name="Roy S.W."/>
            <person name="Sarai C."/>
            <person name="Schaack S."/>
            <person name="Shirato S."/>
            <person name="Slamovits C.H."/>
            <person name="Spencer D.F."/>
            <person name="Suzuki S."/>
            <person name="Worden A.Z."/>
            <person name="Zauner S."/>
            <person name="Barry K."/>
            <person name="Bell C."/>
            <person name="Bharti A.K."/>
            <person name="Crow J.A."/>
            <person name="Grimwood J."/>
            <person name="Kramer R."/>
            <person name="Lindquist E."/>
            <person name="Lucas S."/>
            <person name="Salamov A."/>
            <person name="McFadden G.I."/>
            <person name="Lane C.E."/>
            <person name="Keeling P.J."/>
            <person name="Gray M.W."/>
            <person name="Grigoriev I.V."/>
            <person name="Archibald J.M."/>
        </authorList>
    </citation>
    <scope>NUCLEOTIDE SEQUENCE</scope>
    <source>
        <strain evidence="3 5">CCMP2712</strain>
    </source>
</reference>
<dbReference type="eggNOG" id="ENOG502SDJ2">
    <property type="taxonomic scope" value="Eukaryota"/>
</dbReference>
<dbReference type="Pfam" id="PF00397">
    <property type="entry name" value="WW"/>
    <property type="match status" value="2"/>
</dbReference>
<dbReference type="SMART" id="SM00456">
    <property type="entry name" value="WW"/>
    <property type="match status" value="2"/>
</dbReference>
<dbReference type="GeneID" id="17301141"/>
<evidence type="ECO:0008006" key="6">
    <source>
        <dbReference type="Google" id="ProtNLM"/>
    </source>
</evidence>
<evidence type="ECO:0000259" key="2">
    <source>
        <dbReference type="PROSITE" id="PS50172"/>
    </source>
</evidence>